<accession>A0A402AIX5</accession>
<dbReference type="InterPro" id="IPR021247">
    <property type="entry name" value="DUF2785"/>
</dbReference>
<evidence type="ECO:0000313" key="2">
    <source>
        <dbReference type="Proteomes" id="UP000287188"/>
    </source>
</evidence>
<dbReference type="RefSeq" id="WP_126550827.1">
    <property type="nucleotide sequence ID" value="NZ_BIFS01000001.1"/>
</dbReference>
<dbReference type="Pfam" id="PF10978">
    <property type="entry name" value="DUF2785"/>
    <property type="match status" value="1"/>
</dbReference>
<evidence type="ECO:0000313" key="1">
    <source>
        <dbReference type="EMBL" id="GCE19072.1"/>
    </source>
</evidence>
<reference evidence="2" key="1">
    <citation type="submission" date="2018-12" db="EMBL/GenBank/DDBJ databases">
        <title>Tengunoibacter tsumagoiensis gen. nov., sp. nov., Dictyobacter kobayashii sp. nov., D. alpinus sp. nov., and D. joshuensis sp. nov. and description of Dictyobacteraceae fam. nov. within the order Ktedonobacterales isolated from Tengu-no-mugimeshi.</title>
        <authorList>
            <person name="Wang C.M."/>
            <person name="Zheng Y."/>
            <person name="Sakai Y."/>
            <person name="Toyoda A."/>
            <person name="Minakuchi Y."/>
            <person name="Abe K."/>
            <person name="Yokota A."/>
            <person name="Yabe S."/>
        </authorList>
    </citation>
    <scope>NUCLEOTIDE SEQUENCE [LARGE SCALE GENOMIC DNA]</scope>
    <source>
        <strain evidence="2">Uno11</strain>
    </source>
</reference>
<comment type="caution">
    <text evidence="1">The sequence shown here is derived from an EMBL/GenBank/DDBJ whole genome shotgun (WGS) entry which is preliminary data.</text>
</comment>
<proteinExistence type="predicted"/>
<dbReference type="AlphaFoldDB" id="A0A402AIX5"/>
<name>A0A402AIX5_9CHLR</name>
<keyword evidence="2" id="KW-1185">Reference proteome</keyword>
<gene>
    <name evidence="1" type="ORF">KDK_28720</name>
</gene>
<protein>
    <submittedName>
        <fullName evidence="1">Membrane protein</fullName>
    </submittedName>
</protein>
<sequence>MQDQDLKIQASKKDFLQEIAANNYKLPDGIEPFAFAQALLANLASPDAELRDDLSSIILAGGIINQQKLTQQQLEELLSITLDRDHLFYRIGETGTDSVFMRSFSSLIIASILFNDSPDPHFPPSTIINVKEKLFHYAQEEKDWRGYIEGKGWAHAMAHLADALDECAQHPHMSARDRQEILVQVSELATLGKPLYHEEDIRLAKIAYHIIIGRQVDEDFIDNWIDMCSTSRELDVVSWTRITNAKNVLRSLYFLLHWDNMAPLVTERISSTLYKQDEVYLEKKTAEE</sequence>
<organism evidence="1 2">
    <name type="scientific">Dictyobacter kobayashii</name>
    <dbReference type="NCBI Taxonomy" id="2014872"/>
    <lineage>
        <taxon>Bacteria</taxon>
        <taxon>Bacillati</taxon>
        <taxon>Chloroflexota</taxon>
        <taxon>Ktedonobacteria</taxon>
        <taxon>Ktedonobacterales</taxon>
        <taxon>Dictyobacteraceae</taxon>
        <taxon>Dictyobacter</taxon>
    </lineage>
</organism>
<dbReference type="EMBL" id="BIFS01000001">
    <property type="protein sequence ID" value="GCE19072.1"/>
    <property type="molecule type" value="Genomic_DNA"/>
</dbReference>
<dbReference type="Proteomes" id="UP000287188">
    <property type="component" value="Unassembled WGS sequence"/>
</dbReference>
<dbReference type="OrthoDB" id="7619731at2"/>